<name>A0A9N9C1K3_9GLOM</name>
<dbReference type="PANTHER" id="PTHR33266">
    <property type="entry name" value="CHROMOSOME 15, WHOLE GENOME SHOTGUN SEQUENCE"/>
    <property type="match status" value="1"/>
</dbReference>
<keyword evidence="2" id="KW-1185">Reference proteome</keyword>
<evidence type="ECO:0000313" key="2">
    <source>
        <dbReference type="Proteomes" id="UP000789739"/>
    </source>
</evidence>
<gene>
    <name evidence="1" type="ORF">PBRASI_LOCUS6991</name>
</gene>
<feature type="non-terminal residue" evidence="1">
    <location>
        <position position="1"/>
    </location>
</feature>
<dbReference type="OrthoDB" id="107110at2759"/>
<dbReference type="Proteomes" id="UP000789739">
    <property type="component" value="Unassembled WGS sequence"/>
</dbReference>
<protein>
    <submittedName>
        <fullName evidence="1">1150_t:CDS:1</fullName>
    </submittedName>
</protein>
<dbReference type="InterPro" id="IPR027417">
    <property type="entry name" value="P-loop_NTPase"/>
</dbReference>
<sequence>MFIQKADKAQAETPSPDKTIFEKAFKVGFQDPTNYVQELREAVMKCSKESVTHYNYLAAIQFSGYGKTRSILEFAKNCHHVYICFHKKDLSGYPKGTPKNEEMLEDLKKGKMVEECHVIAKKWIHSIITTFEHMTTSKDKNEESFWESVIQSTKEHKDINAARHLIILFIDEASALLDTTNEKRNLKEKNRAFRGLCRALHDFNDSVFAILTDTNSLVANLAPSIEQDILARNYDLRVHLPFIYIASTDSLEGNPELPSESDNGHHIVHFGRPLWASTWLGYGSTKLPETKFAEIVTLAKFKLLGGIASRWVDIKKNEQLARLAALAVLASIAGLYVSPISSVAPNLVKSHMATLIGLDESHQRHLITYPSEPLLSEA</sequence>
<proteinExistence type="predicted"/>
<organism evidence="1 2">
    <name type="scientific">Paraglomus brasilianum</name>
    <dbReference type="NCBI Taxonomy" id="144538"/>
    <lineage>
        <taxon>Eukaryota</taxon>
        <taxon>Fungi</taxon>
        <taxon>Fungi incertae sedis</taxon>
        <taxon>Mucoromycota</taxon>
        <taxon>Glomeromycotina</taxon>
        <taxon>Glomeromycetes</taxon>
        <taxon>Paraglomerales</taxon>
        <taxon>Paraglomeraceae</taxon>
        <taxon>Paraglomus</taxon>
    </lineage>
</organism>
<comment type="caution">
    <text evidence="1">The sequence shown here is derived from an EMBL/GenBank/DDBJ whole genome shotgun (WGS) entry which is preliminary data.</text>
</comment>
<evidence type="ECO:0000313" key="1">
    <source>
        <dbReference type="EMBL" id="CAG8588377.1"/>
    </source>
</evidence>
<dbReference type="AlphaFoldDB" id="A0A9N9C1K3"/>
<dbReference type="EMBL" id="CAJVPI010001007">
    <property type="protein sequence ID" value="CAG8588377.1"/>
    <property type="molecule type" value="Genomic_DNA"/>
</dbReference>
<dbReference type="PANTHER" id="PTHR33266:SF1">
    <property type="entry name" value="F-BOX DOMAIN-CONTAINING PROTEIN"/>
    <property type="match status" value="1"/>
</dbReference>
<accession>A0A9N9C1K3</accession>
<dbReference type="Gene3D" id="3.40.50.300">
    <property type="entry name" value="P-loop containing nucleotide triphosphate hydrolases"/>
    <property type="match status" value="1"/>
</dbReference>
<reference evidence="1" key="1">
    <citation type="submission" date="2021-06" db="EMBL/GenBank/DDBJ databases">
        <authorList>
            <person name="Kallberg Y."/>
            <person name="Tangrot J."/>
            <person name="Rosling A."/>
        </authorList>
    </citation>
    <scope>NUCLEOTIDE SEQUENCE</scope>
    <source>
        <strain evidence="1">BR232B</strain>
    </source>
</reference>